<evidence type="ECO:0008006" key="5">
    <source>
        <dbReference type="Google" id="ProtNLM"/>
    </source>
</evidence>
<feature type="compositionally biased region" description="Low complexity" evidence="2">
    <location>
        <begin position="333"/>
        <end position="353"/>
    </location>
</feature>
<gene>
    <name evidence="3" type="ORF">K1W69_24535</name>
</gene>
<organism evidence="3 4">
    <name type="scientific">Flavimaribacter sediminis</name>
    <dbReference type="NCBI Taxonomy" id="2865987"/>
    <lineage>
        <taxon>Bacteria</taxon>
        <taxon>Pseudomonadati</taxon>
        <taxon>Pseudomonadota</taxon>
        <taxon>Alphaproteobacteria</taxon>
        <taxon>Hyphomicrobiales</taxon>
        <taxon>Rhizobiaceae</taxon>
        <taxon>Flavimaribacter</taxon>
    </lineage>
</organism>
<sequence>MPDLSWNIRARDRSDAAFNSFDRRVRTSDAGVRRLGVSMNAVGAARTNIAGAAAALAGIGVSAGAVRSVVEDMSRLAKDADKVGLLTDEFQRLQFGFGLAGVEADKFTMAMEQFNKRLTEAQTGTGNLKKILDANNISLFDANGEMKSVNQLLAEYADLIAGAESSQNKLYLATEAFGRSGGDMVLAMRNGAKGVRDLAGEAANAGGVIEEQLLRRAEEFDDDWTRVSRRFEVNMQQAILTVVDAFYEIGDAVDWIEEKLGNLGNASIFEKLGKLVGANQDAVFVPGRGIVTDPDEIKQIQQQQQMAANPLEPFGGAGDYQYDLPRTMIPEPANNNRTGSARSSSGSSASSAQQTIDALTLEIELLGRTQVEQEKLIQLRAAGVDASSEQGQQIIALVDRLEQERQAIAAVAEEQKRLEEQQRAFAGSLQALADYGVQAFEIWQSGAEDMEEQLKRLGVQVVLLAAQALLLGQGPLAGLFGTTGGGLFAGLFAEGGEIPAGQWGIAGEAGEPEIIKGPATVIPMSKLVGPRLQSGAAQRIAVDLNSSIGVSFDSDAGFRSFVKDQAVQTVRSSAPAIIGGSVQQTNKQLPQAMAEKQRRYQ</sequence>
<feature type="region of interest" description="Disordered" evidence="2">
    <location>
        <begin position="581"/>
        <end position="601"/>
    </location>
</feature>
<evidence type="ECO:0000256" key="1">
    <source>
        <dbReference type="SAM" id="Coils"/>
    </source>
</evidence>
<evidence type="ECO:0000256" key="2">
    <source>
        <dbReference type="SAM" id="MobiDB-lite"/>
    </source>
</evidence>
<keyword evidence="1" id="KW-0175">Coiled coil</keyword>
<evidence type="ECO:0000313" key="3">
    <source>
        <dbReference type="EMBL" id="MBW8640382.1"/>
    </source>
</evidence>
<feature type="region of interest" description="Disordered" evidence="2">
    <location>
        <begin position="328"/>
        <end position="353"/>
    </location>
</feature>
<proteinExistence type="predicted"/>
<name>A0AAE2ZVD4_9HYPH</name>
<protein>
    <recommendedName>
        <fullName evidence="5">Bacteriophage tail tape measure C-terminal domain-containing protein</fullName>
    </recommendedName>
</protein>
<dbReference type="RefSeq" id="WP_220231113.1">
    <property type="nucleotide sequence ID" value="NZ_JAICBX010000006.1"/>
</dbReference>
<keyword evidence="4" id="KW-1185">Reference proteome</keyword>
<feature type="coiled-coil region" evidence="1">
    <location>
        <begin position="398"/>
        <end position="467"/>
    </location>
</feature>
<accession>A0AAE2ZVD4</accession>
<reference evidence="3" key="1">
    <citation type="submission" date="2021-08" db="EMBL/GenBank/DDBJ databases">
        <title>Hoeflea bacterium WL0058 sp. nov., isolated from the sediment.</title>
        <authorList>
            <person name="Wang L."/>
            <person name="Zhang D."/>
        </authorList>
    </citation>
    <scope>NUCLEOTIDE SEQUENCE</scope>
    <source>
        <strain evidence="3">WL0058</strain>
    </source>
</reference>
<dbReference type="AlphaFoldDB" id="A0AAE2ZVD4"/>
<evidence type="ECO:0000313" key="4">
    <source>
        <dbReference type="Proteomes" id="UP001196509"/>
    </source>
</evidence>
<dbReference type="Proteomes" id="UP001196509">
    <property type="component" value="Unassembled WGS sequence"/>
</dbReference>
<comment type="caution">
    <text evidence="3">The sequence shown here is derived from an EMBL/GenBank/DDBJ whole genome shotgun (WGS) entry which is preliminary data.</text>
</comment>
<dbReference type="EMBL" id="JAICBX010000006">
    <property type="protein sequence ID" value="MBW8640382.1"/>
    <property type="molecule type" value="Genomic_DNA"/>
</dbReference>